<dbReference type="EMBL" id="JABCKI010006110">
    <property type="protein sequence ID" value="KAG5635367.1"/>
    <property type="molecule type" value="Genomic_DNA"/>
</dbReference>
<protein>
    <recommendedName>
        <fullName evidence="4">F-box domain-containing protein</fullName>
    </recommendedName>
</protein>
<keyword evidence="3" id="KW-1185">Reference proteome</keyword>
<accession>A0A9P7FV27</accession>
<dbReference type="Proteomes" id="UP000717328">
    <property type="component" value="Unassembled WGS sequence"/>
</dbReference>
<reference evidence="2" key="2">
    <citation type="submission" date="2021-10" db="EMBL/GenBank/DDBJ databases">
        <title>Phylogenomics reveals ancestral predisposition of the termite-cultivated fungus Termitomyces towards a domesticated lifestyle.</title>
        <authorList>
            <person name="Auxier B."/>
            <person name="Grum-Grzhimaylo A."/>
            <person name="Cardenas M.E."/>
            <person name="Lodge J.D."/>
            <person name="Laessoe T."/>
            <person name="Pedersen O."/>
            <person name="Smith M.E."/>
            <person name="Kuyper T.W."/>
            <person name="Franco-Molano E.A."/>
            <person name="Baroni T.J."/>
            <person name="Aanen D.K."/>
        </authorList>
    </citation>
    <scope>NUCLEOTIDE SEQUENCE</scope>
    <source>
        <strain evidence="2">D49</strain>
    </source>
</reference>
<comment type="caution">
    <text evidence="2">The sequence shown here is derived from an EMBL/GenBank/DDBJ whole genome shotgun (WGS) entry which is preliminary data.</text>
</comment>
<gene>
    <name evidence="2" type="ORF">H0H81_011526</name>
</gene>
<sequence>TRIAIVGRIPISSYIYMTEPQPINKLGPHPAHQHRAAPYTTPRIDKLSNEILWRIFLINSDAKAEDALAIDTLRLSSQVCSRWRALILSSSSLWGQVLDMSALANQEWRDEVLRRTGESPLCVLGNSNSRGWVPSHSKTTVDLVDAHWARIRWLELVLTNHEWADSGHEVDIWAIFARPTSMLKVFRIMFNTPQQGNLMHAPIISPPDFLVFSNTAPALHTCYALNIAFSLSAPWLVHVRYLSLSAPVSAHDVLRAMTQMPFLRCLADESSNAITHTGDLASLSESSQHVIPRAFDQILVAAYLNIEVYLDFLSSLTLLSRLKTCAHPLSLSLTYEGPTPSPSTLDLAMRVLHTYSRSCSIESAIDLCVTLAPFHFGLEAQFPDVNSAPRPFCFDLQFTDPHLPSVSEHITSFFAVLPISSSTATTFPHVEILTIQICPSLSLTPILSMKLAAFVAALPNVEHLFTTPFTLRFLQLLSLPEFAGTPFLFPRLQNVTLTECPEPSDAAALQDFLAPRFGVSTNSPSPPSLATTTTSSTVTQTGSESTKNNMPTTYILNHTSLYTPVLKTLIILITPRDRADLRYLDEYTELKVVFELENELQLPLISGDSGGDSGARGEEVGSQPIMEYVCGDGHCEDLIVGRRGQISQTDM</sequence>
<feature type="non-terminal residue" evidence="2">
    <location>
        <position position="1"/>
    </location>
</feature>
<dbReference type="AlphaFoldDB" id="A0A9P7FV27"/>
<organism evidence="2 3">
    <name type="scientific">Sphagnurus paluster</name>
    <dbReference type="NCBI Taxonomy" id="117069"/>
    <lineage>
        <taxon>Eukaryota</taxon>
        <taxon>Fungi</taxon>
        <taxon>Dikarya</taxon>
        <taxon>Basidiomycota</taxon>
        <taxon>Agaricomycotina</taxon>
        <taxon>Agaricomycetes</taxon>
        <taxon>Agaricomycetidae</taxon>
        <taxon>Agaricales</taxon>
        <taxon>Tricholomatineae</taxon>
        <taxon>Lyophyllaceae</taxon>
        <taxon>Sphagnurus</taxon>
    </lineage>
</organism>
<proteinExistence type="predicted"/>
<feature type="region of interest" description="Disordered" evidence="1">
    <location>
        <begin position="520"/>
        <end position="550"/>
    </location>
</feature>
<evidence type="ECO:0000256" key="1">
    <source>
        <dbReference type="SAM" id="MobiDB-lite"/>
    </source>
</evidence>
<feature type="compositionally biased region" description="Low complexity" evidence="1">
    <location>
        <begin position="520"/>
        <end position="546"/>
    </location>
</feature>
<dbReference type="SUPFAM" id="SSF81383">
    <property type="entry name" value="F-box domain"/>
    <property type="match status" value="1"/>
</dbReference>
<reference evidence="2" key="1">
    <citation type="submission" date="2021-02" db="EMBL/GenBank/DDBJ databases">
        <authorList>
            <person name="Nieuwenhuis M."/>
            <person name="Van De Peppel L.J.J."/>
        </authorList>
    </citation>
    <scope>NUCLEOTIDE SEQUENCE</scope>
    <source>
        <strain evidence="2">D49</strain>
    </source>
</reference>
<dbReference type="OrthoDB" id="2977877at2759"/>
<evidence type="ECO:0008006" key="4">
    <source>
        <dbReference type="Google" id="ProtNLM"/>
    </source>
</evidence>
<evidence type="ECO:0000313" key="2">
    <source>
        <dbReference type="EMBL" id="KAG5635367.1"/>
    </source>
</evidence>
<evidence type="ECO:0000313" key="3">
    <source>
        <dbReference type="Proteomes" id="UP000717328"/>
    </source>
</evidence>
<dbReference type="Gene3D" id="1.20.1280.50">
    <property type="match status" value="1"/>
</dbReference>
<dbReference type="InterPro" id="IPR036047">
    <property type="entry name" value="F-box-like_dom_sf"/>
</dbReference>
<name>A0A9P7FV27_9AGAR</name>